<dbReference type="Gene3D" id="3.30.559.10">
    <property type="entry name" value="Chloramphenicol acetyltransferase-like domain"/>
    <property type="match status" value="1"/>
</dbReference>
<organism evidence="8 9">
    <name type="scientific">Dothistroma septosporum (strain NZE10 / CBS 128990)</name>
    <name type="common">Red band needle blight fungus</name>
    <name type="synonym">Mycosphaerella pini</name>
    <dbReference type="NCBI Taxonomy" id="675120"/>
    <lineage>
        <taxon>Eukaryota</taxon>
        <taxon>Fungi</taxon>
        <taxon>Dikarya</taxon>
        <taxon>Ascomycota</taxon>
        <taxon>Pezizomycotina</taxon>
        <taxon>Dothideomycetes</taxon>
        <taxon>Dothideomycetidae</taxon>
        <taxon>Mycosphaerellales</taxon>
        <taxon>Mycosphaerellaceae</taxon>
        <taxon>Dothistroma</taxon>
    </lineage>
</organism>
<evidence type="ECO:0000256" key="1">
    <source>
        <dbReference type="ARBA" id="ARBA00022450"/>
    </source>
</evidence>
<dbReference type="GO" id="GO:0031177">
    <property type="term" value="F:phosphopantetheine binding"/>
    <property type="evidence" value="ECO:0007669"/>
    <property type="project" value="InterPro"/>
</dbReference>
<sequence length="2610" mass="288999">MGEFQQTQRGPVEGTSWPPLPTKVAKPSAHARAEHRLRRDTSTQREWPAIATCQAALSALLTLYTRVADISFDVVVERTTVPGLKRPLGDGQSTAVVPCQVHVDPRQSLDDLARHFEGLNAALHAAKQADERNINGRVSSTKAAHVNSQTVLAVSIEDERAHRKTLEWGDLEACADRALLLEYRSTGDCVSLFARYDPGVIDGIQIKRFLRQLGSLIEQFQSDNLDLSLQDLDIMTQADREEIQKCNSASPPVGKDNIQDAFAKWVKSTPHAPAVIAWDGDLTYSELDDLSGRLALHIQSLKLRKESVVPLCFEKSKWTVVSMLAVLKAGTAFSLVDPSLPSNRIDSMCRQISPELALVSDDQDQTMQSFVPRCITVNDALLDALPPAEPGSHPDVRPQDLAYIIFTSGSTGEPKGGMMEHRGITAYVSTFDRPHRWDSNTRCLQFASYAYAVCLAETFGPLLTGGCLCIPSEHDRVNDIADYMRRVKVNLAILVPSFIGTIKPEDVPCLETLMLAGEPMTREMADIWSPRLKLWNACGQSECLWTSLAEIAVDEPDPRVIGRGSSTRLWIVDPSNINRLMPVGCAGELVVESCGRGRGYIGLPELTAAKFLAEPPLWFPFGCEPTESSMFFRTGDLARYLPDGRVVNVGREDSQVKIRGQRIELGEVEFHLRKIVPANVAPVVDIIKGSESGRRDALVAFLIGPLEIQDSGQPSTPHGCIVDDGPASEFTARMREQIGRHAIPSYYISLKKSPKTATGKTNRKVLREIGTELLEANDIGVASRSSKPIPRGGLEADMANLWAKSMPINVESIGMQDNFFDLGGDSIIAIQMVNKARTSGMRLKVADILENPVFADLVAAIGTGSSTGPEDAIPVQSRDTNEAELSYAQRGLWFLEQLNPNTPAYHVAIAGRLKGPLQLNALRAALQALEERHETLRTTFKEVQGLPVQVIQPARSAKNTLQVIEIPDDADFHDELNSQQVTAFDFQSTPPWRVALLRLGAEDHIVSIVMHHIISDGWSDQVLRTELGALYSAAIAGEDLGKQLEPLPVQYRDFAVWQQSADQQAEQKEQLQYWSEQLADSTPAELLIDKPRPKLPSGHAGVVETSIEESLHQDLQGFCKTYQATPFVVLLAAFRATHYRLTGAEDATIGTPNASRTRAEFEDLVGFFSNTQCMRIRVEDETFAQLVRQVKDTARAALAHQDVPFEKVVQEVLPGSRDASRNPLVQLMFAVHSQPSLGEIHLEGLQGEALPGTKSTRFDLEFHLVQRSGEISGNVLYAKELFEPETIKSLVTTFQETLRLGLQQPEVPVASLQLTAGLEELRSKGFLEVPRTEYPQDASIIDAFSKQVRAAPDAIAAKDPTAQLTYAELDRQSDILAVWLRQRDLAAETWIGVLAARSCQTIVAFLGILKANLAYVPLDVEAPSSRIESILSAFENNKLILLGDNVQAPNAATEGLDFVRISETLSHEGQGDASSTKSQPTATSLAYTMFTSGSTGKPKGVMIEHRGVVRLVAQTNILSELPSPIAVAHLFNIAFDLSVWEIYTALLNGGTVVCVDEATKLEPKALEQLFVREQIQAAMLPPVLLKTCLASAPNMLRGLAAFYNGADRFDARDAMSARKLVPGRVVNAYGPTENAALSTIYDVQEHDTMTNGVPIGHAVSNSGAYVMDLKQNLVPIGVMGELVVTGDGVARGYTDVELNRDTFIEVEIDGKQVKAYRTGDRVRRRPTDGQIEFFGRLDRQAKIRGFRLELSEVEHVMLKHEEVDDAAIVLHQRGAEEADLIGFITTQDNAGAGQEEETNGQVDSWSRQFDNNFYDGIDDIEQAHLGSDFLGWTSMYDGERIPRSEMQEWLDDCMQTMLDGQPVGHVLEIGTGTGMVLFNLGDGLEYYVGLDPSKPAVTFASEKVKEVPSLAKKTQIHVGAATDIGEIDSQRSQLVVLNSVVQYFPSPEYLYDVVDAVAQLPHIKRLFFGDVRSHAINRQFLASRALYKLGEGASKTDMRQEMARLEDREEELLVSPALFTGLQKRIPDLVEHVEILPKMMKATNELSSYRYTAVVHFKQPEAQKIESVDVQDWVDFSSRKMDRDALVQLLQNCPSESLVAVNNIPWDKTIRERHLVELLDNEDDEAADDTAWLSKAKLSAERHASLSAADLVQIGHQAGFRVELSWARQYSQKGGLDAIFHHFKPSNEGTRVKFRFPNDEEKSSTLSNRPLQGLRNMQVERTVRKALQAELPSYMVPRRITVLERMPTNANGKVDRKQLARLAQSTSVHKSTATNERPQNEDERALCEEFSKVLGVDVGPTDDFFAAGGHSLMAMRLLPRVSDRLGWHILLRDLYQNSTPRALYSAETSSEANGSLDSKWPSYMEVHSRGSESRATMVLIHGFWGQGRVFSGLVPILSEHVDVIILHDPFFGKPEGPQSLDEWSIFYLEALQARLPRHASVILGGYSFGAFTALNMASLWEKYFPRPLTSVLLLDPAVWEPVNMDDLSEEFLNEKKAYGLRLFGEDQKDFVDEHFKKFGPLMASPREKPEYAGKGLHIASSEVAEQGVPKWWAENYRQLHQQTIEATHHGLFEWEPAMKQVGEAINEHCDEIWKEGEVVTNGEVANGAPE</sequence>
<dbReference type="PANTHER" id="PTHR45527">
    <property type="entry name" value="NONRIBOSOMAL PEPTIDE SYNTHETASE"/>
    <property type="match status" value="1"/>
</dbReference>
<dbReference type="SUPFAM" id="SSF53474">
    <property type="entry name" value="alpha/beta-Hydrolases"/>
    <property type="match status" value="1"/>
</dbReference>
<dbReference type="OMA" id="LVCIDYM"/>
<keyword evidence="4" id="KW-0677">Repeat</keyword>
<dbReference type="SMART" id="SM00823">
    <property type="entry name" value="PKS_PP"/>
    <property type="match status" value="2"/>
</dbReference>
<keyword evidence="2" id="KW-0597">Phosphoprotein</keyword>
<dbReference type="CDD" id="cd19531">
    <property type="entry name" value="LCL_NRPS-like"/>
    <property type="match status" value="1"/>
</dbReference>
<dbReference type="Gene3D" id="3.30.300.30">
    <property type="match status" value="3"/>
</dbReference>
<evidence type="ECO:0000256" key="6">
    <source>
        <dbReference type="SAM" id="MobiDB-lite"/>
    </source>
</evidence>
<dbReference type="EMBL" id="KB446538">
    <property type="protein sequence ID" value="EME45380.1"/>
    <property type="molecule type" value="Genomic_DNA"/>
</dbReference>
<dbReference type="Gene3D" id="3.40.50.12780">
    <property type="entry name" value="N-terminal domain of ligase-like"/>
    <property type="match status" value="1"/>
</dbReference>
<dbReference type="InterPro" id="IPR029063">
    <property type="entry name" value="SAM-dependent_MTases_sf"/>
</dbReference>
<evidence type="ECO:0000256" key="3">
    <source>
        <dbReference type="ARBA" id="ARBA00022598"/>
    </source>
</evidence>
<feature type="domain" description="Carrier" evidence="7">
    <location>
        <begin position="2277"/>
        <end position="2351"/>
    </location>
</feature>
<dbReference type="Pfam" id="PF08241">
    <property type="entry name" value="Methyltransf_11"/>
    <property type="match status" value="1"/>
</dbReference>
<keyword evidence="3" id="KW-0436">Ligase</keyword>
<dbReference type="Proteomes" id="UP000016933">
    <property type="component" value="Unassembled WGS sequence"/>
</dbReference>
<dbReference type="STRING" id="675120.N1PSN3"/>
<dbReference type="SUPFAM" id="SSF47336">
    <property type="entry name" value="ACP-like"/>
    <property type="match status" value="1"/>
</dbReference>
<dbReference type="FunFam" id="3.30.300.30:FF:000015">
    <property type="entry name" value="Nonribosomal peptide synthase SidD"/>
    <property type="match status" value="1"/>
</dbReference>
<dbReference type="SUPFAM" id="SSF53335">
    <property type="entry name" value="S-adenosyl-L-methionine-dependent methyltransferases"/>
    <property type="match status" value="1"/>
</dbReference>
<keyword evidence="9" id="KW-1185">Reference proteome</keyword>
<dbReference type="HOGENOM" id="CLU_000022_60_1_1"/>
<dbReference type="Pfam" id="PF00561">
    <property type="entry name" value="Abhydrolase_1"/>
    <property type="match status" value="1"/>
</dbReference>
<feature type="compositionally biased region" description="Basic and acidic residues" evidence="6">
    <location>
        <begin position="31"/>
        <end position="43"/>
    </location>
</feature>
<evidence type="ECO:0000259" key="7">
    <source>
        <dbReference type="PROSITE" id="PS50075"/>
    </source>
</evidence>
<dbReference type="Gene3D" id="3.40.50.1820">
    <property type="entry name" value="alpha/beta hydrolase"/>
    <property type="match status" value="1"/>
</dbReference>
<feature type="coiled-coil region" evidence="5">
    <location>
        <begin position="919"/>
        <end position="946"/>
    </location>
</feature>
<dbReference type="CDD" id="cd05918">
    <property type="entry name" value="A_NRPS_SidN3_like"/>
    <property type="match status" value="1"/>
</dbReference>
<dbReference type="PANTHER" id="PTHR45527:SF1">
    <property type="entry name" value="FATTY ACID SYNTHASE"/>
    <property type="match status" value="1"/>
</dbReference>
<dbReference type="InterPro" id="IPR020845">
    <property type="entry name" value="AMP-binding_CS"/>
</dbReference>
<dbReference type="Gene3D" id="3.30.559.30">
    <property type="entry name" value="Nonribosomal peptide synthetase, condensation domain"/>
    <property type="match status" value="2"/>
</dbReference>
<dbReference type="SUPFAM" id="SSF56801">
    <property type="entry name" value="Acetyl-CoA synthetase-like"/>
    <property type="match status" value="2"/>
</dbReference>
<accession>N1PSN3</accession>
<dbReference type="InterPro" id="IPR006162">
    <property type="entry name" value="Ppantetheine_attach_site"/>
</dbReference>
<dbReference type="Pfam" id="PF00550">
    <property type="entry name" value="PP-binding"/>
    <property type="match status" value="2"/>
</dbReference>
<dbReference type="InterPro" id="IPR042099">
    <property type="entry name" value="ANL_N_sf"/>
</dbReference>
<name>N1PSN3_DOTSN</name>
<dbReference type="PROSITE" id="PS00455">
    <property type="entry name" value="AMP_BINDING"/>
    <property type="match status" value="1"/>
</dbReference>
<dbReference type="InterPro" id="IPR000873">
    <property type="entry name" value="AMP-dep_synth/lig_dom"/>
</dbReference>
<dbReference type="PROSITE" id="PS00012">
    <property type="entry name" value="PHOSPHOPANTETHEINE"/>
    <property type="match status" value="1"/>
</dbReference>
<dbReference type="InterPro" id="IPR000073">
    <property type="entry name" value="AB_hydrolase_1"/>
</dbReference>
<dbReference type="Gene3D" id="3.40.50.150">
    <property type="entry name" value="Vaccinia Virus protein VP39"/>
    <property type="match status" value="1"/>
</dbReference>
<dbReference type="InterPro" id="IPR010071">
    <property type="entry name" value="AA_adenyl_dom"/>
</dbReference>
<dbReference type="OrthoDB" id="3641063at2759"/>
<reference evidence="8 9" key="2">
    <citation type="journal article" date="2012" name="PLoS Pathog.">
        <title>Diverse lifestyles and strategies of plant pathogenesis encoded in the genomes of eighteen Dothideomycetes fungi.</title>
        <authorList>
            <person name="Ohm R.A."/>
            <person name="Feau N."/>
            <person name="Henrissat B."/>
            <person name="Schoch C.L."/>
            <person name="Horwitz B.A."/>
            <person name="Barry K.W."/>
            <person name="Condon B.J."/>
            <person name="Copeland A.C."/>
            <person name="Dhillon B."/>
            <person name="Glaser F."/>
            <person name="Hesse C.N."/>
            <person name="Kosti I."/>
            <person name="LaButti K."/>
            <person name="Lindquist E.A."/>
            <person name="Lucas S."/>
            <person name="Salamov A.A."/>
            <person name="Bradshaw R.E."/>
            <person name="Ciuffetti L."/>
            <person name="Hamelin R.C."/>
            <person name="Kema G.H.J."/>
            <person name="Lawrence C."/>
            <person name="Scott J.A."/>
            <person name="Spatafora J.W."/>
            <person name="Turgeon B.G."/>
            <person name="de Wit P.J.G.M."/>
            <person name="Zhong S."/>
            <person name="Goodwin S.B."/>
            <person name="Grigoriev I.V."/>
        </authorList>
    </citation>
    <scope>NUCLEOTIDE SEQUENCE [LARGE SCALE GENOMIC DNA]</scope>
    <source>
        <strain evidence="9">NZE10 / CBS 128990</strain>
    </source>
</reference>
<dbReference type="SUPFAM" id="SSF52777">
    <property type="entry name" value="CoA-dependent acyltransferases"/>
    <property type="match status" value="3"/>
</dbReference>
<evidence type="ECO:0000313" key="9">
    <source>
        <dbReference type="Proteomes" id="UP000016933"/>
    </source>
</evidence>
<keyword evidence="5" id="KW-0175">Coiled coil</keyword>
<dbReference type="GO" id="GO:0044550">
    <property type="term" value="P:secondary metabolite biosynthetic process"/>
    <property type="evidence" value="ECO:0007669"/>
    <property type="project" value="TreeGrafter"/>
</dbReference>
<dbReference type="Gene3D" id="1.10.1200.10">
    <property type="entry name" value="ACP-like"/>
    <property type="match status" value="2"/>
</dbReference>
<dbReference type="InterPro" id="IPR009081">
    <property type="entry name" value="PP-bd_ACP"/>
</dbReference>
<dbReference type="InterPro" id="IPR013216">
    <property type="entry name" value="Methyltransf_11"/>
</dbReference>
<dbReference type="GO" id="GO:0008757">
    <property type="term" value="F:S-adenosylmethionine-dependent methyltransferase activity"/>
    <property type="evidence" value="ECO:0007669"/>
    <property type="project" value="InterPro"/>
</dbReference>
<evidence type="ECO:0000256" key="5">
    <source>
        <dbReference type="SAM" id="Coils"/>
    </source>
</evidence>
<dbReference type="InterPro" id="IPR045851">
    <property type="entry name" value="AMP-bd_C_sf"/>
</dbReference>
<protein>
    <submittedName>
        <fullName evidence="8">Non-ribosomal peptide synthetase-like protein</fullName>
    </submittedName>
</protein>
<evidence type="ECO:0000313" key="8">
    <source>
        <dbReference type="EMBL" id="EME45380.1"/>
    </source>
</evidence>
<gene>
    <name evidence="8" type="primary">nps3</name>
    <name evidence="8" type="ORF">DOTSEDRAFT_71189</name>
</gene>
<dbReference type="InterPro" id="IPR020806">
    <property type="entry name" value="PKS_PP-bd"/>
</dbReference>
<reference evidence="9" key="1">
    <citation type="journal article" date="2012" name="PLoS Genet.">
        <title>The genomes of the fungal plant pathogens Cladosporium fulvum and Dothistroma septosporum reveal adaptation to different hosts and lifestyles but also signatures of common ancestry.</title>
        <authorList>
            <person name="de Wit P.J.G.M."/>
            <person name="van der Burgt A."/>
            <person name="Oekmen B."/>
            <person name="Stergiopoulos I."/>
            <person name="Abd-Elsalam K.A."/>
            <person name="Aerts A.L."/>
            <person name="Bahkali A.H."/>
            <person name="Beenen H.G."/>
            <person name="Chettri P."/>
            <person name="Cox M.P."/>
            <person name="Datema E."/>
            <person name="de Vries R.P."/>
            <person name="Dhillon B."/>
            <person name="Ganley A.R."/>
            <person name="Griffiths S.A."/>
            <person name="Guo Y."/>
            <person name="Hamelin R.C."/>
            <person name="Henrissat B."/>
            <person name="Kabir M.S."/>
            <person name="Jashni M.K."/>
            <person name="Kema G."/>
            <person name="Klaubauf S."/>
            <person name="Lapidus A."/>
            <person name="Levasseur A."/>
            <person name="Lindquist E."/>
            <person name="Mehrabi R."/>
            <person name="Ohm R.A."/>
            <person name="Owen T.J."/>
            <person name="Salamov A."/>
            <person name="Schwelm A."/>
            <person name="Schijlen E."/>
            <person name="Sun H."/>
            <person name="van den Burg H.A."/>
            <person name="van Ham R.C.H.J."/>
            <person name="Zhang S."/>
            <person name="Goodwin S.B."/>
            <person name="Grigoriev I.V."/>
            <person name="Collemare J."/>
            <person name="Bradshaw R.E."/>
        </authorList>
    </citation>
    <scope>NUCLEOTIDE SEQUENCE [LARGE SCALE GENOMIC DNA]</scope>
    <source>
        <strain evidence="9">NZE10 / CBS 128990</strain>
    </source>
</reference>
<dbReference type="GO" id="GO:0005737">
    <property type="term" value="C:cytoplasm"/>
    <property type="evidence" value="ECO:0007669"/>
    <property type="project" value="TreeGrafter"/>
</dbReference>
<dbReference type="CDD" id="cd05930">
    <property type="entry name" value="A_NRPS"/>
    <property type="match status" value="1"/>
</dbReference>
<dbReference type="Gene3D" id="3.40.50.980">
    <property type="match status" value="2"/>
</dbReference>
<dbReference type="NCBIfam" id="TIGR01733">
    <property type="entry name" value="AA-adenyl-dom"/>
    <property type="match status" value="2"/>
</dbReference>
<dbReference type="InterPro" id="IPR029058">
    <property type="entry name" value="AB_hydrolase_fold"/>
</dbReference>
<dbReference type="Gene3D" id="2.30.38.10">
    <property type="entry name" value="Luciferase, Domain 3"/>
    <property type="match status" value="1"/>
</dbReference>
<evidence type="ECO:0000256" key="4">
    <source>
        <dbReference type="ARBA" id="ARBA00022737"/>
    </source>
</evidence>
<feature type="domain" description="Carrier" evidence="7">
    <location>
        <begin position="789"/>
        <end position="865"/>
    </location>
</feature>
<evidence type="ECO:0000256" key="2">
    <source>
        <dbReference type="ARBA" id="ARBA00022553"/>
    </source>
</evidence>
<dbReference type="eggNOG" id="KOG1178">
    <property type="taxonomic scope" value="Eukaryota"/>
</dbReference>
<dbReference type="FunFam" id="3.30.300.30:FF:000084">
    <property type="entry name" value="Enniatin synthase"/>
    <property type="match status" value="1"/>
</dbReference>
<dbReference type="InterPro" id="IPR036736">
    <property type="entry name" value="ACP-like_sf"/>
</dbReference>
<keyword evidence="1" id="KW-0596">Phosphopantetheine</keyword>
<dbReference type="InterPro" id="IPR001242">
    <property type="entry name" value="Condensation_dom"/>
</dbReference>
<dbReference type="PROSITE" id="PS50075">
    <property type="entry name" value="CARRIER"/>
    <property type="match status" value="2"/>
</dbReference>
<dbReference type="GO" id="GO:0043041">
    <property type="term" value="P:amino acid activation for nonribosomal peptide biosynthetic process"/>
    <property type="evidence" value="ECO:0007669"/>
    <property type="project" value="TreeGrafter"/>
</dbReference>
<proteinExistence type="predicted"/>
<feature type="region of interest" description="Disordered" evidence="6">
    <location>
        <begin position="1"/>
        <end position="44"/>
    </location>
</feature>
<dbReference type="InterPro" id="IPR023213">
    <property type="entry name" value="CAT-like_dom_sf"/>
</dbReference>
<dbReference type="Pfam" id="PF00668">
    <property type="entry name" value="Condensation"/>
    <property type="match status" value="1"/>
</dbReference>
<dbReference type="Pfam" id="PF00501">
    <property type="entry name" value="AMP-binding"/>
    <property type="match status" value="2"/>
</dbReference>
<dbReference type="GO" id="GO:0016874">
    <property type="term" value="F:ligase activity"/>
    <property type="evidence" value="ECO:0007669"/>
    <property type="project" value="UniProtKB-KW"/>
</dbReference>